<accession>A0A916K3C6</accession>
<comment type="catalytic activity">
    <reaction evidence="1">
        <text>ATP + protein L-histidine = ADP + protein N-phospho-L-histidine.</text>
        <dbReference type="EC" id="2.7.13.3"/>
    </reaction>
</comment>
<dbReference type="InterPro" id="IPR005467">
    <property type="entry name" value="His_kinase_dom"/>
</dbReference>
<dbReference type="EC" id="2.7.13.3" evidence="2"/>
<dbReference type="EMBL" id="CAJVAS010000016">
    <property type="protein sequence ID" value="CAG7635864.1"/>
    <property type="molecule type" value="Genomic_DNA"/>
</dbReference>
<evidence type="ECO:0000256" key="3">
    <source>
        <dbReference type="ARBA" id="ARBA00022679"/>
    </source>
</evidence>
<dbReference type="SMART" id="SM00387">
    <property type="entry name" value="HATPase_c"/>
    <property type="match status" value="1"/>
</dbReference>
<dbReference type="PANTHER" id="PTHR43047:SF72">
    <property type="entry name" value="OSMOSENSING HISTIDINE PROTEIN KINASE SLN1"/>
    <property type="match status" value="1"/>
</dbReference>
<evidence type="ECO:0000313" key="9">
    <source>
        <dbReference type="Proteomes" id="UP000693672"/>
    </source>
</evidence>
<protein>
    <recommendedName>
        <fullName evidence="2">histidine kinase</fullName>
        <ecNumber evidence="2">2.7.13.3</ecNumber>
    </recommendedName>
</protein>
<dbReference type="GO" id="GO:0009927">
    <property type="term" value="F:histidine phosphotransfer kinase activity"/>
    <property type="evidence" value="ECO:0007669"/>
    <property type="project" value="TreeGrafter"/>
</dbReference>
<proteinExistence type="predicted"/>
<dbReference type="GO" id="GO:0005524">
    <property type="term" value="F:ATP binding"/>
    <property type="evidence" value="ECO:0007669"/>
    <property type="project" value="UniProtKB-KW"/>
</dbReference>
<evidence type="ECO:0000256" key="6">
    <source>
        <dbReference type="ARBA" id="ARBA00022840"/>
    </source>
</evidence>
<dbReference type="GO" id="GO:0005886">
    <property type="term" value="C:plasma membrane"/>
    <property type="evidence" value="ECO:0007669"/>
    <property type="project" value="TreeGrafter"/>
</dbReference>
<dbReference type="InterPro" id="IPR025847">
    <property type="entry name" value="MEDS_domain"/>
</dbReference>
<dbReference type="Proteomes" id="UP000693672">
    <property type="component" value="Unassembled WGS sequence"/>
</dbReference>
<keyword evidence="4" id="KW-0547">Nucleotide-binding</keyword>
<dbReference type="Pfam" id="PF00512">
    <property type="entry name" value="HisKA"/>
    <property type="match status" value="1"/>
</dbReference>
<dbReference type="PANTHER" id="PTHR43047">
    <property type="entry name" value="TWO-COMPONENT HISTIDINE PROTEIN KINASE"/>
    <property type="match status" value="1"/>
</dbReference>
<dbReference type="CDD" id="cd00082">
    <property type="entry name" value="HisKA"/>
    <property type="match status" value="1"/>
</dbReference>
<dbReference type="InterPro" id="IPR003661">
    <property type="entry name" value="HisK_dim/P_dom"/>
</dbReference>
<dbReference type="PROSITE" id="PS50109">
    <property type="entry name" value="HIS_KIN"/>
    <property type="match status" value="1"/>
</dbReference>
<dbReference type="GO" id="GO:0000155">
    <property type="term" value="F:phosphorelay sensor kinase activity"/>
    <property type="evidence" value="ECO:0007669"/>
    <property type="project" value="InterPro"/>
</dbReference>
<dbReference type="InterPro" id="IPR003594">
    <property type="entry name" value="HATPase_dom"/>
</dbReference>
<keyword evidence="6" id="KW-0067">ATP-binding</keyword>
<gene>
    <name evidence="8" type="primary">rcsC_11</name>
    <name evidence="8" type="ORF">PAESOLCIP111_03713</name>
</gene>
<organism evidence="8 9">
    <name type="scientific">Paenibacillus solanacearum</name>
    <dbReference type="NCBI Taxonomy" id="2048548"/>
    <lineage>
        <taxon>Bacteria</taxon>
        <taxon>Bacillati</taxon>
        <taxon>Bacillota</taxon>
        <taxon>Bacilli</taxon>
        <taxon>Bacillales</taxon>
        <taxon>Paenibacillaceae</taxon>
        <taxon>Paenibacillus</taxon>
    </lineage>
</organism>
<dbReference type="Pfam" id="PF02518">
    <property type="entry name" value="HATPase_c"/>
    <property type="match status" value="1"/>
</dbReference>
<evidence type="ECO:0000259" key="7">
    <source>
        <dbReference type="PROSITE" id="PS50109"/>
    </source>
</evidence>
<evidence type="ECO:0000256" key="4">
    <source>
        <dbReference type="ARBA" id="ARBA00022741"/>
    </source>
</evidence>
<keyword evidence="9" id="KW-1185">Reference proteome</keyword>
<sequence>MSTSRTIQLSHKVNVENGARILYSYDSAEGYLRNAVSFLQSAVDFDQHVIFIDSRERFESITARLRSERPGNDRDYIHFVDSGDFFRRHADYRFEHVLAHIEPFGERSGHENASVRIWGHADWPLEQANAAHPESKRSAAAGEHDYFTVCCYDGSVISASAQNEKLKTHGYLMTDQHMIRSNMYRSHRNRQLLPSHSAQYEIETEMDFYKQKLDFVHAVSHEVRNPLTVIKAYSMLLMQKTEEEADREKLKAICDYVMLIDNEISHIINTEQLLTTESLWLRKQIMPKALLAEVTEMMEVKARTQGMKLVSDILLSDGDRLLSNAIGFKLIVSNILGNAVKYSYEGGTVFLHVYTDQRRLYIAVRDHGVGIGQEQLGLLFRKYEKFNEEKGGQGIGLFMVKKLVDYFDGDIDVKSHPNQGTVVTVTLPLQSAPVPNESAAD</sequence>
<evidence type="ECO:0000313" key="8">
    <source>
        <dbReference type="EMBL" id="CAG7635864.1"/>
    </source>
</evidence>
<comment type="caution">
    <text evidence="8">The sequence shown here is derived from an EMBL/GenBank/DDBJ whole genome shotgun (WGS) entry which is preliminary data.</text>
</comment>
<dbReference type="RefSeq" id="WP_218093450.1">
    <property type="nucleotide sequence ID" value="NZ_CAJVAS010000016.1"/>
</dbReference>
<dbReference type="Pfam" id="PF14417">
    <property type="entry name" value="MEDS"/>
    <property type="match status" value="1"/>
</dbReference>
<evidence type="ECO:0000256" key="1">
    <source>
        <dbReference type="ARBA" id="ARBA00000085"/>
    </source>
</evidence>
<name>A0A916K3C6_9BACL</name>
<evidence type="ECO:0000256" key="5">
    <source>
        <dbReference type="ARBA" id="ARBA00022777"/>
    </source>
</evidence>
<keyword evidence="5 8" id="KW-0418">Kinase</keyword>
<keyword evidence="3 8" id="KW-0808">Transferase</keyword>
<dbReference type="AlphaFoldDB" id="A0A916K3C6"/>
<evidence type="ECO:0000256" key="2">
    <source>
        <dbReference type="ARBA" id="ARBA00012438"/>
    </source>
</evidence>
<reference evidence="8" key="1">
    <citation type="submission" date="2021-06" db="EMBL/GenBank/DDBJ databases">
        <authorList>
            <person name="Criscuolo A."/>
        </authorList>
    </citation>
    <scope>NUCLEOTIDE SEQUENCE</scope>
    <source>
        <strain evidence="8">CIP111600</strain>
    </source>
</reference>
<dbReference type="SMART" id="SM00388">
    <property type="entry name" value="HisKA"/>
    <property type="match status" value="1"/>
</dbReference>
<feature type="domain" description="Histidine kinase" evidence="7">
    <location>
        <begin position="218"/>
        <end position="431"/>
    </location>
</feature>